<evidence type="ECO:0000313" key="3">
    <source>
        <dbReference type="EMBL" id="RZB72692.1"/>
    </source>
</evidence>
<proteinExistence type="predicted"/>
<feature type="coiled-coil region" evidence="1">
    <location>
        <begin position="52"/>
        <end position="104"/>
    </location>
</feature>
<keyword evidence="1" id="KW-0175">Coiled coil</keyword>
<keyword evidence="4" id="KW-1185">Reference proteome</keyword>
<dbReference type="PANTHER" id="PTHR35489">
    <property type="entry name" value="TITAN9"/>
    <property type="match status" value="1"/>
</dbReference>
<evidence type="ECO:0000259" key="2">
    <source>
        <dbReference type="Pfam" id="PF25091"/>
    </source>
</evidence>
<comment type="caution">
    <text evidence="3">The sequence shown here is derived from an EMBL/GenBank/DDBJ whole genome shotgun (WGS) entry which is preliminary data.</text>
</comment>
<protein>
    <recommendedName>
        <fullName evidence="2">DUF7806 domain-containing protein</fullName>
    </recommendedName>
</protein>
<organism evidence="3 4">
    <name type="scientific">Glycine soja</name>
    <name type="common">Wild soybean</name>
    <dbReference type="NCBI Taxonomy" id="3848"/>
    <lineage>
        <taxon>Eukaryota</taxon>
        <taxon>Viridiplantae</taxon>
        <taxon>Streptophyta</taxon>
        <taxon>Embryophyta</taxon>
        <taxon>Tracheophyta</taxon>
        <taxon>Spermatophyta</taxon>
        <taxon>Magnoliopsida</taxon>
        <taxon>eudicotyledons</taxon>
        <taxon>Gunneridae</taxon>
        <taxon>Pentapetalae</taxon>
        <taxon>rosids</taxon>
        <taxon>fabids</taxon>
        <taxon>Fabales</taxon>
        <taxon>Fabaceae</taxon>
        <taxon>Papilionoideae</taxon>
        <taxon>50 kb inversion clade</taxon>
        <taxon>NPAAA clade</taxon>
        <taxon>indigoferoid/millettioid clade</taxon>
        <taxon>Phaseoleae</taxon>
        <taxon>Glycine</taxon>
        <taxon>Glycine subgen. Soja</taxon>
    </lineage>
</organism>
<dbReference type="InterPro" id="IPR056708">
    <property type="entry name" value="DUF7806"/>
</dbReference>
<evidence type="ECO:0000313" key="4">
    <source>
        <dbReference type="Proteomes" id="UP000289340"/>
    </source>
</evidence>
<gene>
    <name evidence="3" type="ORF">D0Y65_036780</name>
</gene>
<accession>A0A445HGN8</accession>
<dbReference type="PANTHER" id="PTHR35489:SF2">
    <property type="entry name" value="TITAN9"/>
    <property type="match status" value="1"/>
</dbReference>
<feature type="domain" description="DUF7806" evidence="2">
    <location>
        <begin position="204"/>
        <end position="297"/>
    </location>
</feature>
<dbReference type="EMBL" id="QZWG01000013">
    <property type="protein sequence ID" value="RZB72692.1"/>
    <property type="molecule type" value="Genomic_DNA"/>
</dbReference>
<dbReference type="GO" id="GO:0003006">
    <property type="term" value="P:developmental process involved in reproduction"/>
    <property type="evidence" value="ECO:0007669"/>
    <property type="project" value="TreeGrafter"/>
</dbReference>
<evidence type="ECO:0000256" key="1">
    <source>
        <dbReference type="SAM" id="Coils"/>
    </source>
</evidence>
<sequence>MEVLYTKLYDKYTRLKSNKLSDLDHLNEEQQLKFRNFSSAAEELIEYLMTEKEELLGQVHHLRTELASLRAAKDNQVADYQRLLAEETRKNEALAEEVEKLLKLRQEGACHDLNYNSKIMTVDGQFKANSNSSSIRMTRKRTRQNTLEKEARFISFENDQGNSVERESMENICKDTTSGKLLECCTKANHQSGIDLQESGHDGNWLIQVLFEYVLGMKLSIDYQTERICLSALHQSSGYSFSISWISKSPEEEAELLYHVSSLGTFERVAPEWMREDIMFSPSMYPIFFERVSRVIKLNH</sequence>
<dbReference type="Proteomes" id="UP000289340">
    <property type="component" value="Chromosome 13"/>
</dbReference>
<dbReference type="Gramene" id="XM_028339935.1">
    <property type="protein sequence ID" value="XP_028195736.1"/>
    <property type="gene ID" value="LOC114380851"/>
</dbReference>
<name>A0A445HGN8_GLYSO</name>
<dbReference type="AlphaFoldDB" id="A0A445HGN8"/>
<reference evidence="3 4" key="1">
    <citation type="submission" date="2018-09" db="EMBL/GenBank/DDBJ databases">
        <title>A high-quality reference genome of wild soybean provides a powerful tool to mine soybean genomes.</title>
        <authorList>
            <person name="Xie M."/>
            <person name="Chung C.Y.L."/>
            <person name="Li M.-W."/>
            <person name="Wong F.-L."/>
            <person name="Chan T.-F."/>
            <person name="Lam H.-M."/>
        </authorList>
    </citation>
    <scope>NUCLEOTIDE SEQUENCE [LARGE SCALE GENOMIC DNA]</scope>
    <source>
        <strain evidence="4">cv. W05</strain>
        <tissue evidence="3">Hypocotyl of etiolated seedlings</tissue>
    </source>
</reference>
<dbReference type="Pfam" id="PF25091">
    <property type="entry name" value="DUF7806"/>
    <property type="match status" value="1"/>
</dbReference>